<evidence type="ECO:0000313" key="2">
    <source>
        <dbReference type="Proteomes" id="UP001500235"/>
    </source>
</evidence>
<protein>
    <recommendedName>
        <fullName evidence="3">Phosphoesterase</fullName>
    </recommendedName>
</protein>
<comment type="caution">
    <text evidence="1">The sequence shown here is derived from an EMBL/GenBank/DDBJ whole genome shotgun (WGS) entry which is preliminary data.</text>
</comment>
<dbReference type="PANTHER" id="PTHR30255:SF2">
    <property type="entry name" value="SINGLE-STRANDED-DNA-SPECIFIC EXONUCLEASE RECJ"/>
    <property type="match status" value="1"/>
</dbReference>
<proteinExistence type="predicted"/>
<sequence>MDMIADPQDIECRFQQWLGKLAGPPLILGHFDADGLSAVAILARSIPGSEVRLVGKGETPWTPSVRAELEQRRPAAIIATDLGVREGDILPGTPTCLIDHHVPTGLPGDALVLSGNGCEPEPTSALMAWWACRSPEPLLWLAALGLIGDMAEDAGFPELAAAQARYGKTALRNAVSLVNAPRRTASADASPALALLMKCDSPKELLSGTHPETAQLHAAKEEVKAEMEVARRVAPKVRGEVALIPLDSACQIHPLIAQQWRTRLRDKVVIAANKAYRPGWVHFAARTGAGHDLIRFFAERRPDGADSEYGSGHKAASGGALRIPEWNRFVADLGFPEEQIA</sequence>
<name>A0ABP7S814_9SPHN</name>
<dbReference type="EMBL" id="BAABBQ010000001">
    <property type="protein sequence ID" value="GAA4007892.1"/>
    <property type="molecule type" value="Genomic_DNA"/>
</dbReference>
<reference evidence="2" key="1">
    <citation type="journal article" date="2019" name="Int. J. Syst. Evol. Microbiol.">
        <title>The Global Catalogue of Microorganisms (GCM) 10K type strain sequencing project: providing services to taxonomists for standard genome sequencing and annotation.</title>
        <authorList>
            <consortium name="The Broad Institute Genomics Platform"/>
            <consortium name="The Broad Institute Genome Sequencing Center for Infectious Disease"/>
            <person name="Wu L."/>
            <person name="Ma J."/>
        </authorList>
    </citation>
    <scope>NUCLEOTIDE SEQUENCE [LARGE SCALE GENOMIC DNA]</scope>
    <source>
        <strain evidence="2">JCM 17563</strain>
    </source>
</reference>
<keyword evidence="2" id="KW-1185">Reference proteome</keyword>
<dbReference type="PANTHER" id="PTHR30255">
    <property type="entry name" value="SINGLE-STRANDED-DNA-SPECIFIC EXONUCLEASE RECJ"/>
    <property type="match status" value="1"/>
</dbReference>
<organism evidence="1 2">
    <name type="scientific">Sphingomonas swuensis</name>
    <dbReference type="NCBI Taxonomy" id="977800"/>
    <lineage>
        <taxon>Bacteria</taxon>
        <taxon>Pseudomonadati</taxon>
        <taxon>Pseudomonadota</taxon>
        <taxon>Alphaproteobacteria</taxon>
        <taxon>Sphingomonadales</taxon>
        <taxon>Sphingomonadaceae</taxon>
        <taxon>Sphingomonas</taxon>
    </lineage>
</organism>
<evidence type="ECO:0008006" key="3">
    <source>
        <dbReference type="Google" id="ProtNLM"/>
    </source>
</evidence>
<dbReference type="Proteomes" id="UP001500235">
    <property type="component" value="Unassembled WGS sequence"/>
</dbReference>
<accession>A0ABP7S814</accession>
<gene>
    <name evidence="1" type="ORF">GCM10022280_00600</name>
</gene>
<dbReference type="SUPFAM" id="SSF64182">
    <property type="entry name" value="DHH phosphoesterases"/>
    <property type="match status" value="1"/>
</dbReference>
<dbReference type="InterPro" id="IPR038763">
    <property type="entry name" value="DHH_sf"/>
</dbReference>
<dbReference type="InterPro" id="IPR051673">
    <property type="entry name" value="SSDNA_exonuclease_RecJ"/>
</dbReference>
<evidence type="ECO:0000313" key="1">
    <source>
        <dbReference type="EMBL" id="GAA4007892.1"/>
    </source>
</evidence>